<sequence length="444" mass="49801">MEDKKALKITVIGGGSSYTPEIIEGLIERHHQLPVAELYLVDIEAGREKLNIVGALAQRMIEQAGLDIDIHLTLDREEAIKEADFIITQFRVGLLDARIQDEKIPLQYNCLGQETTGAGGMAKALRTIPVILDICADIERLAPEAWLINFTNPSGIITETVLKHTDVQCIGLCNVPVVMHNTCAEMLEVERKEIELDLIGLNHLVWGRDVIYKGQSQLDKILSRLLSGEQISVSNISDFPWEEDLLKSLELLPCPYHKYYYQTSKILEEEIEAAENEGTRGEVVKKLEKELFKLYQDPNLREKPAMLDERGGHFYSEAACDLINAIYNDLGTTHYLNVPNNGVIDSLPDDAVIERTCLVNQSGPHPFNSEKLEPKIRGLIQVVKDYEILTIQAGVNGYYDAAYQALLLHPLVDSNSVKPLLDDILAANSEYLPQFESVIEEKNL</sequence>
<dbReference type="GO" id="GO:0016616">
    <property type="term" value="F:oxidoreductase activity, acting on the CH-OH group of donors, NAD or NADP as acceptor"/>
    <property type="evidence" value="ECO:0007669"/>
    <property type="project" value="InterPro"/>
</dbReference>
<dbReference type="InterPro" id="IPR036291">
    <property type="entry name" value="NAD(P)-bd_dom_sf"/>
</dbReference>
<feature type="site" description="Increases basicity of active site Tyr" evidence="10">
    <location>
        <position position="114"/>
    </location>
</feature>
<feature type="binding site" evidence="9">
    <location>
        <position position="203"/>
    </location>
    <ligand>
        <name>Mn(2+)</name>
        <dbReference type="ChEBI" id="CHEBI:29035"/>
    </ligand>
</feature>
<dbReference type="EC" id="3.2.1.86" evidence="13"/>
<dbReference type="InterPro" id="IPR022616">
    <property type="entry name" value="Glyco_hydro_4_C"/>
</dbReference>
<keyword evidence="5 11" id="KW-0520">NAD</keyword>
<keyword evidence="9" id="KW-0533">Nickel</keyword>
<dbReference type="AlphaFoldDB" id="A0A939BNR2"/>
<dbReference type="Gene3D" id="3.90.110.10">
    <property type="entry name" value="Lactate dehydrogenase/glycoside hydrolase, family 4, C-terminal"/>
    <property type="match status" value="1"/>
</dbReference>
<evidence type="ECO:0000256" key="5">
    <source>
        <dbReference type="ARBA" id="ARBA00023027"/>
    </source>
</evidence>
<feature type="binding site" evidence="8">
    <location>
        <position position="98"/>
    </location>
    <ligand>
        <name>substrate</name>
    </ligand>
</feature>
<organism evidence="13 14">
    <name type="scientific">Halanaerobacter jeridensis</name>
    <dbReference type="NCBI Taxonomy" id="706427"/>
    <lineage>
        <taxon>Bacteria</taxon>
        <taxon>Bacillati</taxon>
        <taxon>Bacillota</taxon>
        <taxon>Clostridia</taxon>
        <taxon>Halanaerobiales</taxon>
        <taxon>Halobacteroidaceae</taxon>
        <taxon>Halanaerobacter</taxon>
    </lineage>
</organism>
<evidence type="ECO:0000259" key="12">
    <source>
        <dbReference type="Pfam" id="PF11975"/>
    </source>
</evidence>
<keyword evidence="9" id="KW-0408">Iron</keyword>
<keyword evidence="4 11" id="KW-0378">Hydrolase</keyword>
<keyword evidence="14" id="KW-1185">Reference proteome</keyword>
<comment type="caution">
    <text evidence="13">The sequence shown here is derived from an EMBL/GenBank/DDBJ whole genome shotgun (WGS) entry which is preliminary data.</text>
</comment>
<evidence type="ECO:0000256" key="9">
    <source>
        <dbReference type="PIRSR" id="PIRSR601088-3"/>
    </source>
</evidence>
<dbReference type="PANTHER" id="PTHR32092">
    <property type="entry name" value="6-PHOSPHO-BETA-GLUCOSIDASE-RELATED"/>
    <property type="match status" value="1"/>
</dbReference>
<accession>A0A939BNR2</accession>
<dbReference type="PANTHER" id="PTHR32092:SF5">
    <property type="entry name" value="6-PHOSPHO-BETA-GLUCOSIDASE"/>
    <property type="match status" value="1"/>
</dbReference>
<keyword evidence="9" id="KW-0170">Cobalt</keyword>
<dbReference type="InterPro" id="IPR015955">
    <property type="entry name" value="Lactate_DH/Glyco_Ohase_4_C"/>
</dbReference>
<keyword evidence="6 9" id="KW-0464">Manganese</keyword>
<dbReference type="EMBL" id="JAFBDQ010000002">
    <property type="protein sequence ID" value="MBM7555683.1"/>
    <property type="molecule type" value="Genomic_DNA"/>
</dbReference>
<keyword evidence="3 9" id="KW-0479">Metal-binding</keyword>
<feature type="binding site" evidence="9">
    <location>
        <position position="173"/>
    </location>
    <ligand>
        <name>Mn(2+)</name>
        <dbReference type="ChEBI" id="CHEBI:29035"/>
    </ligand>
</feature>
<reference evidence="13" key="1">
    <citation type="submission" date="2021-01" db="EMBL/GenBank/DDBJ databases">
        <title>Genomic Encyclopedia of Type Strains, Phase IV (KMG-IV): sequencing the most valuable type-strain genomes for metagenomic binning, comparative biology and taxonomic classification.</title>
        <authorList>
            <person name="Goeker M."/>
        </authorList>
    </citation>
    <scope>NUCLEOTIDE SEQUENCE</scope>
    <source>
        <strain evidence="13">DSM 23230</strain>
    </source>
</reference>
<evidence type="ECO:0000256" key="1">
    <source>
        <dbReference type="ARBA" id="ARBA00010141"/>
    </source>
</evidence>
<feature type="binding site" evidence="8">
    <location>
        <position position="152"/>
    </location>
    <ligand>
        <name>substrate</name>
    </ligand>
</feature>
<dbReference type="GO" id="GO:0005975">
    <property type="term" value="P:carbohydrate metabolic process"/>
    <property type="evidence" value="ECO:0007669"/>
    <property type="project" value="InterPro"/>
</dbReference>
<evidence type="ECO:0000256" key="11">
    <source>
        <dbReference type="RuleBase" id="RU361152"/>
    </source>
</evidence>
<evidence type="ECO:0000256" key="10">
    <source>
        <dbReference type="PIRSR" id="PIRSR601088-4"/>
    </source>
</evidence>
<evidence type="ECO:0000256" key="7">
    <source>
        <dbReference type="ARBA" id="ARBA00023295"/>
    </source>
</evidence>
<name>A0A939BNR2_9FIRM</name>
<dbReference type="Pfam" id="PF02056">
    <property type="entry name" value="Glyco_hydro_4"/>
    <property type="match status" value="1"/>
</dbReference>
<dbReference type="GO" id="GO:0008706">
    <property type="term" value="F:6-phospho-beta-glucosidase activity"/>
    <property type="evidence" value="ECO:0007669"/>
    <property type="project" value="UniProtKB-EC"/>
</dbReference>
<dbReference type="Proteomes" id="UP000774000">
    <property type="component" value="Unassembled WGS sequence"/>
</dbReference>
<gene>
    <name evidence="13" type="ORF">JOC47_000508</name>
</gene>
<feature type="domain" description="Glycosyl hydrolase family 4 C-terminal" evidence="12">
    <location>
        <begin position="199"/>
        <end position="412"/>
    </location>
</feature>
<protein>
    <submittedName>
        <fullName evidence="13">6-phospho-beta-glucosidase</fullName>
        <ecNumber evidence="13">3.2.1.86</ecNumber>
    </submittedName>
</protein>
<evidence type="ECO:0000256" key="4">
    <source>
        <dbReference type="ARBA" id="ARBA00022801"/>
    </source>
</evidence>
<comment type="subunit">
    <text evidence="2">Homotetramer.</text>
</comment>
<dbReference type="PRINTS" id="PR00732">
    <property type="entry name" value="GLHYDRLASE4"/>
</dbReference>
<evidence type="ECO:0000313" key="13">
    <source>
        <dbReference type="EMBL" id="MBM7555683.1"/>
    </source>
</evidence>
<dbReference type="RefSeq" id="WP_204700406.1">
    <property type="nucleotide sequence ID" value="NZ_JAFBDQ010000002.1"/>
</dbReference>
<evidence type="ECO:0000256" key="3">
    <source>
        <dbReference type="ARBA" id="ARBA00022723"/>
    </source>
</evidence>
<proteinExistence type="inferred from homology"/>
<dbReference type="Pfam" id="PF11975">
    <property type="entry name" value="Glyco_hydro_4C"/>
    <property type="match status" value="1"/>
</dbReference>
<evidence type="ECO:0000256" key="8">
    <source>
        <dbReference type="PIRSR" id="PIRSR601088-2"/>
    </source>
</evidence>
<evidence type="ECO:0000256" key="2">
    <source>
        <dbReference type="ARBA" id="ARBA00011881"/>
    </source>
</evidence>
<dbReference type="SUPFAM" id="SSF56327">
    <property type="entry name" value="LDH C-terminal domain-like"/>
    <property type="match status" value="1"/>
</dbReference>
<dbReference type="InterPro" id="IPR001088">
    <property type="entry name" value="Glyco_hydro_4"/>
</dbReference>
<evidence type="ECO:0000256" key="6">
    <source>
        <dbReference type="ARBA" id="ARBA00023211"/>
    </source>
</evidence>
<comment type="cofactor">
    <cofactor evidence="11">
        <name>NAD(+)</name>
        <dbReference type="ChEBI" id="CHEBI:57540"/>
    </cofactor>
    <text evidence="11">Binds 1 NAD(+) per subunit.</text>
</comment>
<comment type="similarity">
    <text evidence="1 11">Belongs to the glycosyl hydrolase 4 family.</text>
</comment>
<dbReference type="GO" id="GO:0046872">
    <property type="term" value="F:metal ion binding"/>
    <property type="evidence" value="ECO:0007669"/>
    <property type="project" value="UniProtKB-KW"/>
</dbReference>
<evidence type="ECO:0000313" key="14">
    <source>
        <dbReference type="Proteomes" id="UP000774000"/>
    </source>
</evidence>
<dbReference type="Gene3D" id="3.40.50.720">
    <property type="entry name" value="NAD(P)-binding Rossmann-like Domain"/>
    <property type="match status" value="1"/>
</dbReference>
<keyword evidence="7 11" id="KW-0326">Glycosidase</keyword>
<dbReference type="CDD" id="cd05296">
    <property type="entry name" value="GH4_P_beta_glucosidase"/>
    <property type="match status" value="1"/>
</dbReference>
<dbReference type="SUPFAM" id="SSF51735">
    <property type="entry name" value="NAD(P)-binding Rossmann-fold domains"/>
    <property type="match status" value="1"/>
</dbReference>